<dbReference type="SUPFAM" id="SSF53474">
    <property type="entry name" value="alpha/beta-Hydrolases"/>
    <property type="match status" value="1"/>
</dbReference>
<evidence type="ECO:0000256" key="2">
    <source>
        <dbReference type="ARBA" id="ARBA00022797"/>
    </source>
</evidence>
<evidence type="ECO:0000313" key="6">
    <source>
        <dbReference type="Proteomes" id="UP001500363"/>
    </source>
</evidence>
<feature type="domain" description="Epoxide hydrolase N-terminal" evidence="4">
    <location>
        <begin position="10"/>
        <end position="110"/>
    </location>
</feature>
<dbReference type="PIRSF" id="PIRSF001112">
    <property type="entry name" value="Epoxide_hydrolase"/>
    <property type="match status" value="1"/>
</dbReference>
<comment type="similarity">
    <text evidence="1">Belongs to the peptidase S33 family.</text>
</comment>
<accession>A0ABP4LJE2</accession>
<dbReference type="Pfam" id="PF06441">
    <property type="entry name" value="EHN"/>
    <property type="match status" value="1"/>
</dbReference>
<evidence type="ECO:0000256" key="3">
    <source>
        <dbReference type="ARBA" id="ARBA00022801"/>
    </source>
</evidence>
<gene>
    <name evidence="5" type="ORF">GCM10009741_28570</name>
</gene>
<dbReference type="InterPro" id="IPR029058">
    <property type="entry name" value="AB_hydrolase_fold"/>
</dbReference>
<protein>
    <submittedName>
        <fullName evidence="5">Epoxide hydrolase</fullName>
    </submittedName>
</protein>
<dbReference type="Proteomes" id="UP001500363">
    <property type="component" value="Unassembled WGS sequence"/>
</dbReference>
<proteinExistence type="inferred from homology"/>
<dbReference type="PRINTS" id="PR00412">
    <property type="entry name" value="EPOXHYDRLASE"/>
</dbReference>
<keyword evidence="3 5" id="KW-0378">Hydrolase</keyword>
<evidence type="ECO:0000259" key="4">
    <source>
        <dbReference type="Pfam" id="PF06441"/>
    </source>
</evidence>
<reference evidence="6" key="1">
    <citation type="journal article" date="2019" name="Int. J. Syst. Evol. Microbiol.">
        <title>The Global Catalogue of Microorganisms (GCM) 10K type strain sequencing project: providing services to taxonomists for standard genome sequencing and annotation.</title>
        <authorList>
            <consortium name="The Broad Institute Genomics Platform"/>
            <consortium name="The Broad Institute Genome Sequencing Center for Infectious Disease"/>
            <person name="Wu L."/>
            <person name="Ma J."/>
        </authorList>
    </citation>
    <scope>NUCLEOTIDE SEQUENCE [LARGE SCALE GENOMIC DNA]</scope>
    <source>
        <strain evidence="6">JCM 14303</strain>
    </source>
</reference>
<keyword evidence="6" id="KW-1185">Reference proteome</keyword>
<dbReference type="InterPro" id="IPR000639">
    <property type="entry name" value="Epox_hydrolase-like"/>
</dbReference>
<evidence type="ECO:0000256" key="1">
    <source>
        <dbReference type="ARBA" id="ARBA00010088"/>
    </source>
</evidence>
<sequence>MTQEPESFDPAPGQTTTSALGARLLTARFPAEQPVDDWSAGTPVSFARDLVNEWATAFDFDEYVARLRALPHFRLEIDGAWTHFLHVRSPHPHARPIVITHGWPSSFLEIVPLLEPLTRPELHGGRAEDAFHVVVPSVPGFAYSDTFRKLEQLTAASIADRWQVLMSRLGYESFFASGGDIGARVTAWLAVRHPDAVLGAHVSTNALSPVRTPGVHDGTLTAEENEWLASMATWAEQDGAYHHLQATKPLTAALAVADSPVALAAWVVEKWQAWSTLDLTAPATRTTLLTLLTLYWTTGSFGSSVMHYHAHDLFPGSRPTKDPAAAPVAVYASRSDIGGVPPRSLAERQFHHPRWSVLPRGGHFMATEEPDLLAQDIREFAAGLR</sequence>
<comment type="caution">
    <text evidence="5">The sequence shown here is derived from an EMBL/GenBank/DDBJ whole genome shotgun (WGS) entry which is preliminary data.</text>
</comment>
<keyword evidence="2" id="KW-0058">Aromatic hydrocarbons catabolism</keyword>
<dbReference type="Gene3D" id="3.40.50.1820">
    <property type="entry name" value="alpha/beta hydrolase"/>
    <property type="match status" value="1"/>
</dbReference>
<dbReference type="GO" id="GO:0016787">
    <property type="term" value="F:hydrolase activity"/>
    <property type="evidence" value="ECO:0007669"/>
    <property type="project" value="UniProtKB-KW"/>
</dbReference>
<dbReference type="PANTHER" id="PTHR21661">
    <property type="entry name" value="EPOXIDE HYDROLASE 1-RELATED"/>
    <property type="match status" value="1"/>
</dbReference>
<dbReference type="InterPro" id="IPR016292">
    <property type="entry name" value="Epoxide_hydrolase"/>
</dbReference>
<evidence type="ECO:0000313" key="5">
    <source>
        <dbReference type="EMBL" id="GAA1525316.1"/>
    </source>
</evidence>
<dbReference type="InterPro" id="IPR010497">
    <property type="entry name" value="Epoxide_hydro_N"/>
</dbReference>
<name>A0ABP4LJE2_9ACTN</name>
<dbReference type="EMBL" id="BAAANC010000002">
    <property type="protein sequence ID" value="GAA1525316.1"/>
    <property type="molecule type" value="Genomic_DNA"/>
</dbReference>
<organism evidence="5 6">
    <name type="scientific">Kribbella lupini</name>
    <dbReference type="NCBI Taxonomy" id="291602"/>
    <lineage>
        <taxon>Bacteria</taxon>
        <taxon>Bacillati</taxon>
        <taxon>Actinomycetota</taxon>
        <taxon>Actinomycetes</taxon>
        <taxon>Propionibacteriales</taxon>
        <taxon>Kribbellaceae</taxon>
        <taxon>Kribbella</taxon>
    </lineage>
</organism>
<dbReference type="RefSeq" id="WP_344174169.1">
    <property type="nucleotide sequence ID" value="NZ_BAAANC010000002.1"/>
</dbReference>
<dbReference type="PANTHER" id="PTHR21661:SF35">
    <property type="entry name" value="EPOXIDE HYDROLASE"/>
    <property type="match status" value="1"/>
</dbReference>